<feature type="domain" description="Aminoacyl-transfer RNA synthetases class-II family profile" evidence="11">
    <location>
        <begin position="38"/>
        <end position="318"/>
    </location>
</feature>
<dbReference type="InterPro" id="IPR044140">
    <property type="entry name" value="ProRS_anticodon_short"/>
</dbReference>
<dbReference type="EC" id="6.1.1.15" evidence="1"/>
<dbReference type="PROSITE" id="PS50862">
    <property type="entry name" value="AA_TRNA_LIGASE_II"/>
    <property type="match status" value="1"/>
</dbReference>
<dbReference type="InterPro" id="IPR050062">
    <property type="entry name" value="Pro-tRNA_synthetase"/>
</dbReference>
<dbReference type="CDD" id="cd00861">
    <property type="entry name" value="ProRS_anticodon_short"/>
    <property type="match status" value="1"/>
</dbReference>
<keyword evidence="5" id="KW-0067">ATP-binding</keyword>
<dbReference type="InterPro" id="IPR036621">
    <property type="entry name" value="Anticodon-bd_dom_sf"/>
</dbReference>
<protein>
    <recommendedName>
        <fullName evidence="2">Proline--tRNA ligase</fullName>
        <ecNumber evidence="1">6.1.1.15</ecNumber>
    </recommendedName>
    <alternativeName>
        <fullName evidence="8">Prolyl-tRNA synthetase</fullName>
    </alternativeName>
</protein>
<dbReference type="PRINTS" id="PR01046">
    <property type="entry name" value="TRNASYNTHPRO"/>
</dbReference>
<accession>A0A1F5VIM3</accession>
<dbReference type="AlphaFoldDB" id="A0A1F5VIM3"/>
<comment type="catalytic activity">
    <reaction evidence="9">
        <text>tRNA(Pro) + L-proline + ATP = L-prolyl-tRNA(Pro) + AMP + diphosphate</text>
        <dbReference type="Rhea" id="RHEA:14305"/>
        <dbReference type="Rhea" id="RHEA-COMP:9700"/>
        <dbReference type="Rhea" id="RHEA-COMP:9702"/>
        <dbReference type="ChEBI" id="CHEBI:30616"/>
        <dbReference type="ChEBI" id="CHEBI:33019"/>
        <dbReference type="ChEBI" id="CHEBI:60039"/>
        <dbReference type="ChEBI" id="CHEBI:78442"/>
        <dbReference type="ChEBI" id="CHEBI:78532"/>
        <dbReference type="ChEBI" id="CHEBI:456215"/>
        <dbReference type="EC" id="6.1.1.15"/>
    </reaction>
</comment>
<dbReference type="SUPFAM" id="SSF52954">
    <property type="entry name" value="Class II aaRS ABD-related"/>
    <property type="match status" value="1"/>
</dbReference>
<gene>
    <name evidence="12" type="ORF">A2834_03925</name>
</gene>
<evidence type="ECO:0000313" key="12">
    <source>
        <dbReference type="EMBL" id="OGF63254.1"/>
    </source>
</evidence>
<keyword evidence="7" id="KW-0030">Aminoacyl-tRNA synthetase</keyword>
<dbReference type="Gene3D" id="3.30.930.10">
    <property type="entry name" value="Bira Bifunctional Protein, Domain 2"/>
    <property type="match status" value="1"/>
</dbReference>
<evidence type="ECO:0000256" key="4">
    <source>
        <dbReference type="ARBA" id="ARBA00022741"/>
    </source>
</evidence>
<dbReference type="Gene3D" id="3.40.50.800">
    <property type="entry name" value="Anticodon-binding domain"/>
    <property type="match status" value="1"/>
</dbReference>
<evidence type="ECO:0000313" key="13">
    <source>
        <dbReference type="Proteomes" id="UP000179251"/>
    </source>
</evidence>
<dbReference type="InterPro" id="IPR006195">
    <property type="entry name" value="aa-tRNA-synth_II"/>
</dbReference>
<evidence type="ECO:0000256" key="10">
    <source>
        <dbReference type="SAM" id="MobiDB-lite"/>
    </source>
</evidence>
<keyword evidence="6" id="KW-0648">Protein biosynthesis</keyword>
<feature type="region of interest" description="Disordered" evidence="10">
    <location>
        <begin position="1"/>
        <end position="20"/>
    </location>
</feature>
<keyword evidence="3" id="KW-0436">Ligase</keyword>
<sequence>MRISRLFSKTQKKSPKDEESKNARFLEQAGFISKSAAGIYSFLPLGLRVLNKIENIVREEMNTVGGIEILMPALHPKESWEATGRWASFGALFKTKSNFGGEYALGPTHEEILYQLLKRHISSYRDLPVYIYQIQTKFRDEPRAKSGLLRTKEFRMKDFYSFHTDDKDRDAYYEVIKKAYAKIFQKLGLNAIPTTAGGGTFSELSMEFQVLCEAGEDIIFLCKKCNLAVNKEIVSSKTSKCKNCGGATIEKKAIEVGNIFPLKEHFAKSVNLIFKDAAGKEKLVSAGCYGLGTSRVMGAIAEVMSDDRGLIWQEAVAPASVHLIAVPGGAEVKKSAEKLYDGLIAKGAEVLYDDRDTATAGEKFADADLIGIPLRAVVSEKTLEKNSVELKKRSENKTVLIKINDLNSMLHAS</sequence>
<dbReference type="GO" id="GO:0004827">
    <property type="term" value="F:proline-tRNA ligase activity"/>
    <property type="evidence" value="ECO:0007669"/>
    <property type="project" value="UniProtKB-EC"/>
</dbReference>
<reference evidence="12 13" key="1">
    <citation type="journal article" date="2016" name="Nat. Commun.">
        <title>Thousands of microbial genomes shed light on interconnected biogeochemical processes in an aquifer system.</title>
        <authorList>
            <person name="Anantharaman K."/>
            <person name="Brown C.T."/>
            <person name="Hug L.A."/>
            <person name="Sharon I."/>
            <person name="Castelle C.J."/>
            <person name="Probst A.J."/>
            <person name="Thomas B.C."/>
            <person name="Singh A."/>
            <person name="Wilkins M.J."/>
            <person name="Karaoz U."/>
            <person name="Brodie E.L."/>
            <person name="Williams K.H."/>
            <person name="Hubbard S.S."/>
            <person name="Banfield J.F."/>
        </authorList>
    </citation>
    <scope>NUCLEOTIDE SEQUENCE [LARGE SCALE GENOMIC DNA]</scope>
</reference>
<dbReference type="PANTHER" id="PTHR42753:SF2">
    <property type="entry name" value="PROLINE--TRNA LIGASE"/>
    <property type="match status" value="1"/>
</dbReference>
<dbReference type="InterPro" id="IPR045864">
    <property type="entry name" value="aa-tRNA-synth_II/BPL/LPL"/>
</dbReference>
<evidence type="ECO:0000256" key="5">
    <source>
        <dbReference type="ARBA" id="ARBA00022840"/>
    </source>
</evidence>
<dbReference type="InterPro" id="IPR002316">
    <property type="entry name" value="Pro-tRNA-ligase_IIa"/>
</dbReference>
<evidence type="ECO:0000256" key="8">
    <source>
        <dbReference type="ARBA" id="ARBA00029731"/>
    </source>
</evidence>
<evidence type="ECO:0000256" key="9">
    <source>
        <dbReference type="ARBA" id="ARBA00047671"/>
    </source>
</evidence>
<organism evidence="12 13">
    <name type="scientific">Candidatus Giovannonibacteria bacterium RIFCSPHIGHO2_01_FULL_45_23</name>
    <dbReference type="NCBI Taxonomy" id="1798325"/>
    <lineage>
        <taxon>Bacteria</taxon>
        <taxon>Candidatus Giovannoniibacteriota</taxon>
    </lineage>
</organism>
<comment type="caution">
    <text evidence="12">The sequence shown here is derived from an EMBL/GenBank/DDBJ whole genome shotgun (WGS) entry which is preliminary data.</text>
</comment>
<dbReference type="InterPro" id="IPR004154">
    <property type="entry name" value="Anticodon-bd"/>
</dbReference>
<dbReference type="GO" id="GO:0005829">
    <property type="term" value="C:cytosol"/>
    <property type="evidence" value="ECO:0007669"/>
    <property type="project" value="TreeGrafter"/>
</dbReference>
<dbReference type="STRING" id="1798325.A2834_03925"/>
<evidence type="ECO:0000256" key="6">
    <source>
        <dbReference type="ARBA" id="ARBA00022917"/>
    </source>
</evidence>
<dbReference type="EMBL" id="MFHD01000005">
    <property type="protein sequence ID" value="OGF63254.1"/>
    <property type="molecule type" value="Genomic_DNA"/>
</dbReference>
<dbReference type="Pfam" id="PF03129">
    <property type="entry name" value="HGTP_anticodon"/>
    <property type="match status" value="1"/>
</dbReference>
<dbReference type="GO" id="GO:0006433">
    <property type="term" value="P:prolyl-tRNA aminoacylation"/>
    <property type="evidence" value="ECO:0007669"/>
    <property type="project" value="InterPro"/>
</dbReference>
<evidence type="ECO:0000256" key="1">
    <source>
        <dbReference type="ARBA" id="ARBA00012831"/>
    </source>
</evidence>
<proteinExistence type="predicted"/>
<dbReference type="InterPro" id="IPR002314">
    <property type="entry name" value="aa-tRNA-synt_IIb"/>
</dbReference>
<dbReference type="Pfam" id="PF00587">
    <property type="entry name" value="tRNA-synt_2b"/>
    <property type="match status" value="1"/>
</dbReference>
<evidence type="ECO:0000256" key="7">
    <source>
        <dbReference type="ARBA" id="ARBA00023146"/>
    </source>
</evidence>
<dbReference type="SUPFAM" id="SSF55681">
    <property type="entry name" value="Class II aaRS and biotin synthetases"/>
    <property type="match status" value="1"/>
</dbReference>
<dbReference type="PANTHER" id="PTHR42753">
    <property type="entry name" value="MITOCHONDRIAL RIBOSOME PROTEIN L39/PROLYL-TRNA LIGASE FAMILY MEMBER"/>
    <property type="match status" value="1"/>
</dbReference>
<dbReference type="Proteomes" id="UP000179251">
    <property type="component" value="Unassembled WGS sequence"/>
</dbReference>
<dbReference type="GO" id="GO:0005524">
    <property type="term" value="F:ATP binding"/>
    <property type="evidence" value="ECO:0007669"/>
    <property type="project" value="UniProtKB-KW"/>
</dbReference>
<keyword evidence="4" id="KW-0547">Nucleotide-binding</keyword>
<evidence type="ECO:0000256" key="2">
    <source>
        <dbReference type="ARBA" id="ARBA00019110"/>
    </source>
</evidence>
<evidence type="ECO:0000259" key="11">
    <source>
        <dbReference type="PROSITE" id="PS50862"/>
    </source>
</evidence>
<evidence type="ECO:0000256" key="3">
    <source>
        <dbReference type="ARBA" id="ARBA00022598"/>
    </source>
</evidence>
<name>A0A1F5VIM3_9BACT</name>